<evidence type="ECO:0000313" key="2">
    <source>
        <dbReference type="Proteomes" id="UP000000379"/>
    </source>
</evidence>
<gene>
    <name evidence="1" type="ordered locus">Trad_1161</name>
</gene>
<protein>
    <submittedName>
        <fullName evidence="1">Uncharacterized protein</fullName>
    </submittedName>
</protein>
<evidence type="ECO:0000313" key="1">
    <source>
        <dbReference type="EMBL" id="ADI14286.1"/>
    </source>
</evidence>
<dbReference type="RefSeq" id="WP_013177657.1">
    <property type="nucleotide sequence ID" value="NC_014221.1"/>
</dbReference>
<reference evidence="1 2" key="2">
    <citation type="journal article" date="2011" name="Stand. Genomic Sci.">
        <title>Complete genome sequence of Truepera radiovictrix type strain (RQ-24).</title>
        <authorList>
            <person name="Ivanova N."/>
            <person name="Rohde C."/>
            <person name="Munk C."/>
            <person name="Nolan M."/>
            <person name="Lucas S."/>
            <person name="Del Rio T.G."/>
            <person name="Tice H."/>
            <person name="Deshpande S."/>
            <person name="Cheng J.F."/>
            <person name="Tapia R."/>
            <person name="Han C."/>
            <person name="Goodwin L."/>
            <person name="Pitluck S."/>
            <person name="Liolios K."/>
            <person name="Mavromatis K."/>
            <person name="Mikhailova N."/>
            <person name="Pati A."/>
            <person name="Chen A."/>
            <person name="Palaniappan K."/>
            <person name="Land M."/>
            <person name="Hauser L."/>
            <person name="Chang Y.J."/>
            <person name="Jeffries C.D."/>
            <person name="Brambilla E."/>
            <person name="Rohde M."/>
            <person name="Goker M."/>
            <person name="Tindall B.J."/>
            <person name="Woyke T."/>
            <person name="Bristow J."/>
            <person name="Eisen J.A."/>
            <person name="Markowitz V."/>
            <person name="Hugenholtz P."/>
            <person name="Kyrpides N.C."/>
            <person name="Klenk H.P."/>
            <person name="Lapidus A."/>
        </authorList>
    </citation>
    <scope>NUCLEOTIDE SEQUENCE [LARGE SCALE GENOMIC DNA]</scope>
    <source>
        <strain evidence="2">DSM 17093 / CIP 108686 / LMG 22925 / RQ-24</strain>
    </source>
</reference>
<dbReference type="HOGENOM" id="CLU_2738888_0_0_0"/>
<dbReference type="STRING" id="649638.Trad_1161"/>
<dbReference type="KEGG" id="tra:Trad_1161"/>
<reference evidence="2" key="1">
    <citation type="submission" date="2010-05" db="EMBL/GenBank/DDBJ databases">
        <title>The complete genome of Truepera radiovictris DSM 17093.</title>
        <authorList>
            <consortium name="US DOE Joint Genome Institute (JGI-PGF)"/>
            <person name="Lucas S."/>
            <person name="Copeland A."/>
            <person name="Lapidus A."/>
            <person name="Glavina del Rio T."/>
            <person name="Dalin E."/>
            <person name="Tice H."/>
            <person name="Bruce D."/>
            <person name="Goodwin L."/>
            <person name="Pitluck S."/>
            <person name="Kyrpides N."/>
            <person name="Mavromatis K."/>
            <person name="Ovchinnikova G."/>
            <person name="Munk A.C."/>
            <person name="Detter J.C."/>
            <person name="Han C."/>
            <person name="Tapia R."/>
            <person name="Land M."/>
            <person name="Hauser L."/>
            <person name="Markowitz V."/>
            <person name="Cheng J.-F."/>
            <person name="Hugenholtz P."/>
            <person name="Woyke T."/>
            <person name="Wu D."/>
            <person name="Tindall B."/>
            <person name="Pomrenke H.G."/>
            <person name="Brambilla E."/>
            <person name="Klenk H.-P."/>
            <person name="Eisen J.A."/>
        </authorList>
    </citation>
    <scope>NUCLEOTIDE SEQUENCE [LARGE SCALE GENOMIC DNA]</scope>
    <source>
        <strain evidence="2">DSM 17093 / CIP 108686 / LMG 22925 / RQ-24</strain>
    </source>
</reference>
<dbReference type="Proteomes" id="UP000000379">
    <property type="component" value="Chromosome"/>
</dbReference>
<keyword evidence="2" id="KW-1185">Reference proteome</keyword>
<organism evidence="1 2">
    <name type="scientific">Truepera radiovictrix (strain DSM 17093 / CIP 108686 / LMG 22925 / RQ-24)</name>
    <dbReference type="NCBI Taxonomy" id="649638"/>
    <lineage>
        <taxon>Bacteria</taxon>
        <taxon>Thermotogati</taxon>
        <taxon>Deinococcota</taxon>
        <taxon>Deinococci</taxon>
        <taxon>Trueperales</taxon>
        <taxon>Trueperaceae</taxon>
        <taxon>Truepera</taxon>
    </lineage>
</organism>
<dbReference type="AlphaFoldDB" id="D7CW23"/>
<dbReference type="EMBL" id="CP002049">
    <property type="protein sequence ID" value="ADI14286.1"/>
    <property type="molecule type" value="Genomic_DNA"/>
</dbReference>
<sequence length="71" mass="7752">MRRLCRGVAFVVADPERRAAYAATVAQNGPKVFGAPMRAFATLREAEAWLTGRLLDGDAPRRPAPNTQEVL</sequence>
<proteinExistence type="predicted"/>
<name>D7CW23_TRURR</name>
<accession>D7CW23</accession>